<dbReference type="GO" id="GO:0008168">
    <property type="term" value="F:methyltransferase activity"/>
    <property type="evidence" value="ECO:0007669"/>
    <property type="project" value="UniProtKB-KW"/>
</dbReference>
<accession>A0A5C3NMB9</accession>
<keyword evidence="2" id="KW-1185">Reference proteome</keyword>
<dbReference type="Gene3D" id="3.40.50.150">
    <property type="entry name" value="Vaccinia Virus protein VP39"/>
    <property type="match status" value="1"/>
</dbReference>
<dbReference type="CDD" id="cd02440">
    <property type="entry name" value="AdoMet_MTases"/>
    <property type="match status" value="1"/>
</dbReference>
<dbReference type="STRING" id="5364.A0A5C3NMB9"/>
<dbReference type="PANTHER" id="PTHR43591:SF24">
    <property type="entry name" value="2-METHOXY-6-POLYPRENYL-1,4-BENZOQUINOL METHYLASE, MITOCHONDRIAL"/>
    <property type="match status" value="1"/>
</dbReference>
<dbReference type="Pfam" id="PF13489">
    <property type="entry name" value="Methyltransf_23"/>
    <property type="match status" value="1"/>
</dbReference>
<dbReference type="GO" id="GO:0032259">
    <property type="term" value="P:methylation"/>
    <property type="evidence" value="ECO:0007669"/>
    <property type="project" value="UniProtKB-KW"/>
</dbReference>
<organism evidence="1 2">
    <name type="scientific">Heliocybe sulcata</name>
    <dbReference type="NCBI Taxonomy" id="5364"/>
    <lineage>
        <taxon>Eukaryota</taxon>
        <taxon>Fungi</taxon>
        <taxon>Dikarya</taxon>
        <taxon>Basidiomycota</taxon>
        <taxon>Agaricomycotina</taxon>
        <taxon>Agaricomycetes</taxon>
        <taxon>Gloeophyllales</taxon>
        <taxon>Gloeophyllaceae</taxon>
        <taxon>Heliocybe</taxon>
    </lineage>
</organism>
<dbReference type="EMBL" id="ML213505">
    <property type="protein sequence ID" value="TFK54781.1"/>
    <property type="molecule type" value="Genomic_DNA"/>
</dbReference>
<evidence type="ECO:0000313" key="2">
    <source>
        <dbReference type="Proteomes" id="UP000305948"/>
    </source>
</evidence>
<dbReference type="SUPFAM" id="SSF53335">
    <property type="entry name" value="S-adenosyl-L-methionine-dependent methyltransferases"/>
    <property type="match status" value="1"/>
</dbReference>
<sequence length="332" mass="37622">MSDDDTFVGDDDSEFFTVLQGRRRNVLNDRYMLPADEDEIRRYSYHHRILQFIFGGRNYVGPVKEVLTYPGVKHKRRVLDVGTGGGLWAIEMADEFPRVEVTGVDLAPIQPREVPPNCSFELCDLDHPSLPYTTLNYDVIHARSMHTGIGNYQQFVKELTRMLRPGGILILIEPDSQPVVDGHLLGIPPHDPCSTVTSTLGKRPHTSYASGAPGWFALWEAYRTCLQRKGIDVNVPSHLGAIIRQTGAYDHIRVQEATIPIGFWPKDVTLLTIGQLAWMEYDHLLPAMRPMLLEAGIPEWKVKVLIEDAHRDMYEPVMPPSVRMHVVHAIKK</sequence>
<dbReference type="AlphaFoldDB" id="A0A5C3NMB9"/>
<dbReference type="InterPro" id="IPR029063">
    <property type="entry name" value="SAM-dependent_MTases_sf"/>
</dbReference>
<name>A0A5C3NMB9_9AGAM</name>
<protein>
    <submittedName>
        <fullName evidence="1">S-adenosyl-L-methionine-dependent methyltransferase</fullName>
    </submittedName>
</protein>
<keyword evidence="1" id="KW-0808">Transferase</keyword>
<proteinExistence type="predicted"/>
<gene>
    <name evidence="1" type="ORF">OE88DRAFT_1716931</name>
</gene>
<reference evidence="1 2" key="1">
    <citation type="journal article" date="2019" name="Nat. Ecol. Evol.">
        <title>Megaphylogeny resolves global patterns of mushroom evolution.</title>
        <authorList>
            <person name="Varga T."/>
            <person name="Krizsan K."/>
            <person name="Foldi C."/>
            <person name="Dima B."/>
            <person name="Sanchez-Garcia M."/>
            <person name="Sanchez-Ramirez S."/>
            <person name="Szollosi G.J."/>
            <person name="Szarkandi J.G."/>
            <person name="Papp V."/>
            <person name="Albert L."/>
            <person name="Andreopoulos W."/>
            <person name="Angelini C."/>
            <person name="Antonin V."/>
            <person name="Barry K.W."/>
            <person name="Bougher N.L."/>
            <person name="Buchanan P."/>
            <person name="Buyck B."/>
            <person name="Bense V."/>
            <person name="Catcheside P."/>
            <person name="Chovatia M."/>
            <person name="Cooper J."/>
            <person name="Damon W."/>
            <person name="Desjardin D."/>
            <person name="Finy P."/>
            <person name="Geml J."/>
            <person name="Haridas S."/>
            <person name="Hughes K."/>
            <person name="Justo A."/>
            <person name="Karasinski D."/>
            <person name="Kautmanova I."/>
            <person name="Kiss B."/>
            <person name="Kocsube S."/>
            <person name="Kotiranta H."/>
            <person name="LaButti K.M."/>
            <person name="Lechner B.E."/>
            <person name="Liimatainen K."/>
            <person name="Lipzen A."/>
            <person name="Lukacs Z."/>
            <person name="Mihaltcheva S."/>
            <person name="Morgado L.N."/>
            <person name="Niskanen T."/>
            <person name="Noordeloos M.E."/>
            <person name="Ohm R.A."/>
            <person name="Ortiz-Santana B."/>
            <person name="Ovrebo C."/>
            <person name="Racz N."/>
            <person name="Riley R."/>
            <person name="Savchenko A."/>
            <person name="Shiryaev A."/>
            <person name="Soop K."/>
            <person name="Spirin V."/>
            <person name="Szebenyi C."/>
            <person name="Tomsovsky M."/>
            <person name="Tulloss R.E."/>
            <person name="Uehling J."/>
            <person name="Grigoriev I.V."/>
            <person name="Vagvolgyi C."/>
            <person name="Papp T."/>
            <person name="Martin F.M."/>
            <person name="Miettinen O."/>
            <person name="Hibbett D.S."/>
            <person name="Nagy L.G."/>
        </authorList>
    </citation>
    <scope>NUCLEOTIDE SEQUENCE [LARGE SCALE GENOMIC DNA]</scope>
    <source>
        <strain evidence="1 2">OMC1185</strain>
    </source>
</reference>
<dbReference type="PANTHER" id="PTHR43591">
    <property type="entry name" value="METHYLTRANSFERASE"/>
    <property type="match status" value="1"/>
</dbReference>
<dbReference type="OrthoDB" id="2013972at2759"/>
<keyword evidence="1" id="KW-0489">Methyltransferase</keyword>
<dbReference type="Proteomes" id="UP000305948">
    <property type="component" value="Unassembled WGS sequence"/>
</dbReference>
<evidence type="ECO:0000313" key="1">
    <source>
        <dbReference type="EMBL" id="TFK54781.1"/>
    </source>
</evidence>